<sequence length="102" mass="11775">MIKVWTRLLLNMLAWFLAMPAMFVAVGALDQSKFQPLFENIVPITAAILLVWATWIYWRFVPSTPRIWQRIGYLGVFLLGMYLLGAGALWVTFWVMLMIHGA</sequence>
<comment type="caution">
    <text evidence="2">The sequence shown here is derived from an EMBL/GenBank/DDBJ whole genome shotgun (WGS) entry which is preliminary data.</text>
</comment>
<protein>
    <submittedName>
        <fullName evidence="2">Uncharacterized protein</fullName>
    </submittedName>
</protein>
<dbReference type="EMBL" id="JACIFZ010000001">
    <property type="protein sequence ID" value="MBB4219470.1"/>
    <property type="molecule type" value="Genomic_DNA"/>
</dbReference>
<keyword evidence="1" id="KW-0472">Membrane</keyword>
<accession>A0A840FJS8</accession>
<feature type="transmembrane region" description="Helical" evidence="1">
    <location>
        <begin position="73"/>
        <end position="99"/>
    </location>
</feature>
<dbReference type="Proteomes" id="UP000524450">
    <property type="component" value="Unassembled WGS sequence"/>
</dbReference>
<proteinExistence type="predicted"/>
<dbReference type="RefSeq" id="WP_184634688.1">
    <property type="nucleotide sequence ID" value="NZ_JACIFZ010000001.1"/>
</dbReference>
<evidence type="ECO:0000313" key="2">
    <source>
        <dbReference type="EMBL" id="MBB4219470.1"/>
    </source>
</evidence>
<keyword evidence="1" id="KW-1133">Transmembrane helix</keyword>
<evidence type="ECO:0000313" key="3">
    <source>
        <dbReference type="Proteomes" id="UP000524450"/>
    </source>
</evidence>
<organism evidence="2 3">
    <name type="scientific">Variovorax guangxiensis</name>
    <dbReference type="NCBI Taxonomy" id="1775474"/>
    <lineage>
        <taxon>Bacteria</taxon>
        <taxon>Pseudomonadati</taxon>
        <taxon>Pseudomonadota</taxon>
        <taxon>Betaproteobacteria</taxon>
        <taxon>Burkholderiales</taxon>
        <taxon>Comamonadaceae</taxon>
        <taxon>Variovorax</taxon>
    </lineage>
</organism>
<name>A0A840FJS8_9BURK</name>
<dbReference type="AlphaFoldDB" id="A0A840FJS8"/>
<feature type="transmembrane region" description="Helical" evidence="1">
    <location>
        <begin position="41"/>
        <end position="61"/>
    </location>
</feature>
<reference evidence="2 3" key="1">
    <citation type="submission" date="2020-08" db="EMBL/GenBank/DDBJ databases">
        <title>Genomic Encyclopedia of Type Strains, Phase IV (KMG-V): Genome sequencing to study the core and pangenomes of soil and plant-associated prokaryotes.</title>
        <authorList>
            <person name="Whitman W."/>
        </authorList>
    </citation>
    <scope>NUCLEOTIDE SEQUENCE [LARGE SCALE GENOMIC DNA]</scope>
    <source>
        <strain evidence="2 3">34/80</strain>
    </source>
</reference>
<gene>
    <name evidence="2" type="ORF">GGD71_000217</name>
</gene>
<evidence type="ECO:0000256" key="1">
    <source>
        <dbReference type="SAM" id="Phobius"/>
    </source>
</evidence>
<keyword evidence="1" id="KW-0812">Transmembrane</keyword>
<feature type="transmembrane region" description="Helical" evidence="1">
    <location>
        <begin position="12"/>
        <end position="29"/>
    </location>
</feature>